<sequence length="312" mass="35502">MVETDSLSFVLSCCSIPFYIIGLIGNVLVIRIVHKTREMHTPTNYLLASMAISDVFTIIMIAAHRFAFSQHILDEKFAHLVCKASPVITTFITIFAIVSSTTLTVLAVERYNALLKPLRTGLQLSEDNIKKAIALIWVISVFVSIPNAFSQEFDRINRVRSGCVSQRDSIINLVWKIYLIVFYAIFLIQSVVMVFCYGSLIRGLYFTNTVCPENETTDGERSSEKKKLVITFLLATLGFLIGYIPCVAFQITNSNIDINLYSHLQNAFHFMFSWSLCLNPLVYAFRSTHFREGFKRVLTTCWKPTPQHDDIH</sequence>
<dbReference type="PROSITE" id="PS00237">
    <property type="entry name" value="G_PROTEIN_RECEP_F1_1"/>
    <property type="match status" value="1"/>
</dbReference>
<feature type="transmembrane region" description="Helical" evidence="9">
    <location>
        <begin position="228"/>
        <end position="251"/>
    </location>
</feature>
<feature type="transmembrane region" description="Helical" evidence="9">
    <location>
        <begin position="6"/>
        <end position="33"/>
    </location>
</feature>
<keyword evidence="5 9" id="KW-0472">Membrane</keyword>
<name>A0ABN8NGM9_9CNID</name>
<evidence type="ECO:0000256" key="7">
    <source>
        <dbReference type="ARBA" id="ARBA00023224"/>
    </source>
</evidence>
<evidence type="ECO:0000256" key="8">
    <source>
        <dbReference type="RuleBase" id="RU000688"/>
    </source>
</evidence>
<dbReference type="PRINTS" id="PR00237">
    <property type="entry name" value="GPCRRHODOPSN"/>
</dbReference>
<feature type="transmembrane region" description="Helical" evidence="9">
    <location>
        <begin position="177"/>
        <end position="197"/>
    </location>
</feature>
<keyword evidence="6 8" id="KW-0675">Receptor</keyword>
<evidence type="ECO:0000256" key="1">
    <source>
        <dbReference type="ARBA" id="ARBA00004141"/>
    </source>
</evidence>
<evidence type="ECO:0000256" key="5">
    <source>
        <dbReference type="ARBA" id="ARBA00023136"/>
    </source>
</evidence>
<evidence type="ECO:0000256" key="6">
    <source>
        <dbReference type="ARBA" id="ARBA00023170"/>
    </source>
</evidence>
<evidence type="ECO:0000256" key="9">
    <source>
        <dbReference type="SAM" id="Phobius"/>
    </source>
</evidence>
<evidence type="ECO:0000256" key="2">
    <source>
        <dbReference type="ARBA" id="ARBA00022692"/>
    </source>
</evidence>
<feature type="transmembrane region" description="Helical" evidence="9">
    <location>
        <begin position="129"/>
        <end position="149"/>
    </location>
</feature>
<feature type="transmembrane region" description="Helical" evidence="9">
    <location>
        <begin position="267"/>
        <end position="285"/>
    </location>
</feature>
<dbReference type="InterPro" id="IPR000276">
    <property type="entry name" value="GPCR_Rhodpsn"/>
</dbReference>
<evidence type="ECO:0000259" key="10">
    <source>
        <dbReference type="PROSITE" id="PS50262"/>
    </source>
</evidence>
<keyword evidence="12" id="KW-1185">Reference proteome</keyword>
<dbReference type="SMART" id="SM01381">
    <property type="entry name" value="7TM_GPCR_Srsx"/>
    <property type="match status" value="1"/>
</dbReference>
<dbReference type="EMBL" id="CALNXK010000021">
    <property type="protein sequence ID" value="CAH3108731.1"/>
    <property type="molecule type" value="Genomic_DNA"/>
</dbReference>
<dbReference type="PANTHER" id="PTHR45695:SF9">
    <property type="entry name" value="LEUCOKININ RECEPTOR"/>
    <property type="match status" value="1"/>
</dbReference>
<feature type="domain" description="G-protein coupled receptors family 1 profile" evidence="10">
    <location>
        <begin position="25"/>
        <end position="283"/>
    </location>
</feature>
<dbReference type="Pfam" id="PF00001">
    <property type="entry name" value="7tm_1"/>
    <property type="match status" value="1"/>
</dbReference>
<dbReference type="PROSITE" id="PS50262">
    <property type="entry name" value="G_PROTEIN_RECEP_F1_2"/>
    <property type="match status" value="1"/>
</dbReference>
<evidence type="ECO:0000256" key="3">
    <source>
        <dbReference type="ARBA" id="ARBA00022989"/>
    </source>
</evidence>
<evidence type="ECO:0000313" key="11">
    <source>
        <dbReference type="EMBL" id="CAH3108731.1"/>
    </source>
</evidence>
<dbReference type="PANTHER" id="PTHR45695">
    <property type="entry name" value="LEUCOKININ RECEPTOR-RELATED"/>
    <property type="match status" value="1"/>
</dbReference>
<evidence type="ECO:0000256" key="4">
    <source>
        <dbReference type="ARBA" id="ARBA00023040"/>
    </source>
</evidence>
<comment type="subcellular location">
    <subcellularLocation>
        <location evidence="1">Membrane</location>
        <topology evidence="1">Multi-pass membrane protein</topology>
    </subcellularLocation>
</comment>
<keyword evidence="7 8" id="KW-0807">Transducer</keyword>
<dbReference type="Gene3D" id="1.20.1070.10">
    <property type="entry name" value="Rhodopsin 7-helix transmembrane proteins"/>
    <property type="match status" value="1"/>
</dbReference>
<comment type="caution">
    <text evidence="11">The sequence shown here is derived from an EMBL/GenBank/DDBJ whole genome shotgun (WGS) entry which is preliminary data.</text>
</comment>
<reference evidence="11 12" key="1">
    <citation type="submission" date="2022-05" db="EMBL/GenBank/DDBJ databases">
        <authorList>
            <consortium name="Genoscope - CEA"/>
            <person name="William W."/>
        </authorList>
    </citation>
    <scope>NUCLEOTIDE SEQUENCE [LARGE SCALE GENOMIC DNA]</scope>
</reference>
<keyword evidence="3 9" id="KW-1133">Transmembrane helix</keyword>
<dbReference type="InterPro" id="IPR017452">
    <property type="entry name" value="GPCR_Rhodpsn_7TM"/>
</dbReference>
<dbReference type="SUPFAM" id="SSF81321">
    <property type="entry name" value="Family A G protein-coupled receptor-like"/>
    <property type="match status" value="1"/>
</dbReference>
<keyword evidence="2 8" id="KW-0812">Transmembrane</keyword>
<proteinExistence type="inferred from homology"/>
<evidence type="ECO:0000313" key="12">
    <source>
        <dbReference type="Proteomes" id="UP001159405"/>
    </source>
</evidence>
<dbReference type="CDD" id="cd00637">
    <property type="entry name" value="7tm_classA_rhodopsin-like"/>
    <property type="match status" value="1"/>
</dbReference>
<keyword evidence="4 8" id="KW-0297">G-protein coupled receptor</keyword>
<organism evidence="11 12">
    <name type="scientific">Porites lobata</name>
    <dbReference type="NCBI Taxonomy" id="104759"/>
    <lineage>
        <taxon>Eukaryota</taxon>
        <taxon>Metazoa</taxon>
        <taxon>Cnidaria</taxon>
        <taxon>Anthozoa</taxon>
        <taxon>Hexacorallia</taxon>
        <taxon>Scleractinia</taxon>
        <taxon>Fungiina</taxon>
        <taxon>Poritidae</taxon>
        <taxon>Porites</taxon>
    </lineage>
</organism>
<dbReference type="Proteomes" id="UP001159405">
    <property type="component" value="Unassembled WGS sequence"/>
</dbReference>
<feature type="transmembrane region" description="Helical" evidence="9">
    <location>
        <begin position="87"/>
        <end position="108"/>
    </location>
</feature>
<gene>
    <name evidence="11" type="ORF">PLOB_00017825</name>
</gene>
<accession>A0ABN8NGM9</accession>
<comment type="similarity">
    <text evidence="8">Belongs to the G-protein coupled receptor 1 family.</text>
</comment>
<feature type="transmembrane region" description="Helical" evidence="9">
    <location>
        <begin position="45"/>
        <end position="67"/>
    </location>
</feature>
<protein>
    <recommendedName>
        <fullName evidence="10">G-protein coupled receptors family 1 profile domain-containing protein</fullName>
    </recommendedName>
</protein>